<reference evidence="13 14" key="1">
    <citation type="journal article" date="2019" name="Genome Biol. Evol.">
        <title>Nanopore Sequencing Significantly Improves Genome Assembly of the Protozoan Parasite Trypanosoma cruzi.</title>
        <authorList>
            <person name="Diaz-Viraque F."/>
            <person name="Pita S."/>
            <person name="Greif G."/>
            <person name="de Souza R.C.M."/>
            <person name="Iraola G."/>
            <person name="Robello C."/>
        </authorList>
    </citation>
    <scope>NUCLEOTIDE SEQUENCE [LARGE SCALE GENOMIC DNA]</scope>
    <source>
        <strain evidence="13 14">Berenice</strain>
    </source>
</reference>
<keyword evidence="10" id="KW-0812">Transmembrane</keyword>
<dbReference type="InterPro" id="IPR029063">
    <property type="entry name" value="SAM-dependent_MTases_sf"/>
</dbReference>
<feature type="region of interest" description="Disordered" evidence="9">
    <location>
        <begin position="133"/>
        <end position="158"/>
    </location>
</feature>
<evidence type="ECO:0000256" key="6">
    <source>
        <dbReference type="ARBA" id="ARBA00022679"/>
    </source>
</evidence>
<feature type="compositionally biased region" description="Basic and acidic residues" evidence="9">
    <location>
        <begin position="133"/>
        <end position="152"/>
    </location>
</feature>
<dbReference type="Proteomes" id="UP000583944">
    <property type="component" value="Unassembled WGS sequence"/>
</dbReference>
<evidence type="ECO:0000256" key="8">
    <source>
        <dbReference type="ARBA" id="ARBA00023242"/>
    </source>
</evidence>
<evidence type="ECO:0000256" key="5">
    <source>
        <dbReference type="ARBA" id="ARBA00022603"/>
    </source>
</evidence>
<keyword evidence="4" id="KW-0963">Cytoplasm</keyword>
<evidence type="ECO:0000256" key="2">
    <source>
        <dbReference type="ARBA" id="ARBA00004496"/>
    </source>
</evidence>
<feature type="region of interest" description="Disordered" evidence="9">
    <location>
        <begin position="349"/>
        <end position="379"/>
    </location>
</feature>
<dbReference type="SUPFAM" id="SSF53335">
    <property type="entry name" value="S-adenosyl-L-methionine-dependent methyltransferases"/>
    <property type="match status" value="1"/>
</dbReference>
<organism evidence="13 14">
    <name type="scientific">Trypanosoma cruzi</name>
    <dbReference type="NCBI Taxonomy" id="5693"/>
    <lineage>
        <taxon>Eukaryota</taxon>
        <taxon>Discoba</taxon>
        <taxon>Euglenozoa</taxon>
        <taxon>Kinetoplastea</taxon>
        <taxon>Metakinetoplastina</taxon>
        <taxon>Trypanosomatida</taxon>
        <taxon>Trypanosomatidae</taxon>
        <taxon>Trypanosoma</taxon>
        <taxon>Schizotrypanum</taxon>
    </lineage>
</organism>
<keyword evidence="8" id="KW-0539">Nucleus</keyword>
<dbReference type="InterPro" id="IPR039769">
    <property type="entry name" value="Bud23-like"/>
</dbReference>
<dbReference type="PANTHER" id="PTHR12734:SF0">
    <property type="entry name" value="18S RRNA (GUANINE-N(7))-METHYLTRANSFERASE-RELATED"/>
    <property type="match status" value="1"/>
</dbReference>
<keyword evidence="10" id="KW-1133">Transmembrane helix</keyword>
<keyword evidence="7" id="KW-0949">S-adenosyl-L-methionine</keyword>
<evidence type="ECO:0000256" key="7">
    <source>
        <dbReference type="ARBA" id="ARBA00022691"/>
    </source>
</evidence>
<protein>
    <recommendedName>
        <fullName evidence="15">18S rRNA (guanine(1575)-N(7))-methyltransferase Bud23 C-terminal domain-containing protein</fullName>
    </recommendedName>
</protein>
<evidence type="ECO:0000256" key="3">
    <source>
        <dbReference type="ARBA" id="ARBA00005547"/>
    </source>
</evidence>
<evidence type="ECO:0000256" key="9">
    <source>
        <dbReference type="SAM" id="MobiDB-lite"/>
    </source>
</evidence>
<feature type="domain" description="Methyltransferase type 11" evidence="11">
    <location>
        <begin position="93"/>
        <end position="134"/>
    </location>
</feature>
<dbReference type="AlphaFoldDB" id="A0A7J6YCX1"/>
<feature type="transmembrane region" description="Helical" evidence="10">
    <location>
        <begin position="12"/>
        <end position="33"/>
    </location>
</feature>
<evidence type="ECO:0008006" key="15">
    <source>
        <dbReference type="Google" id="ProtNLM"/>
    </source>
</evidence>
<dbReference type="Gene3D" id="3.40.50.150">
    <property type="entry name" value="Vaccinia Virus protein VP39"/>
    <property type="match status" value="1"/>
</dbReference>
<feature type="compositionally biased region" description="Acidic residues" evidence="9">
    <location>
        <begin position="173"/>
        <end position="188"/>
    </location>
</feature>
<keyword evidence="6" id="KW-0808">Transferase</keyword>
<keyword evidence="10" id="KW-0472">Membrane</keyword>
<evidence type="ECO:0000259" key="11">
    <source>
        <dbReference type="Pfam" id="PF08241"/>
    </source>
</evidence>
<accession>A0A7J6YCX1</accession>
<name>A0A7J6YCX1_TRYCR</name>
<feature type="domain" description="18S rRNA (guanine(1575)-N(7))-methyltransferase Bud23 C-terminal" evidence="12">
    <location>
        <begin position="346"/>
        <end position="407"/>
    </location>
</feature>
<feature type="region of interest" description="Disordered" evidence="9">
    <location>
        <begin position="391"/>
        <end position="410"/>
    </location>
</feature>
<dbReference type="InterPro" id="IPR022238">
    <property type="entry name" value="Bud23_C"/>
</dbReference>
<feature type="region of interest" description="Disordered" evidence="9">
    <location>
        <begin position="172"/>
        <end position="196"/>
    </location>
</feature>
<evidence type="ECO:0000256" key="1">
    <source>
        <dbReference type="ARBA" id="ARBA00004123"/>
    </source>
</evidence>
<dbReference type="GO" id="GO:0005730">
    <property type="term" value="C:nucleolus"/>
    <property type="evidence" value="ECO:0007669"/>
    <property type="project" value="TreeGrafter"/>
</dbReference>
<comment type="caution">
    <text evidence="13">The sequence shown here is derived from an EMBL/GenBank/DDBJ whole genome shotgun (WGS) entry which is preliminary data.</text>
</comment>
<dbReference type="VEuPathDB" id="TriTrypDB:ECC02_002512"/>
<evidence type="ECO:0000256" key="4">
    <source>
        <dbReference type="ARBA" id="ARBA00022490"/>
    </source>
</evidence>
<dbReference type="VEuPathDB" id="TriTrypDB:BCY84_20667"/>
<keyword evidence="5" id="KW-0489">Methyltransferase</keyword>
<dbReference type="GO" id="GO:0070476">
    <property type="term" value="P:rRNA (guanine-N7)-methylation"/>
    <property type="evidence" value="ECO:0007669"/>
    <property type="project" value="InterPro"/>
</dbReference>
<dbReference type="GO" id="GO:0016435">
    <property type="term" value="F:rRNA (guanine) methyltransferase activity"/>
    <property type="evidence" value="ECO:0007669"/>
    <property type="project" value="InterPro"/>
</dbReference>
<sequence length="410" mass="45779">MTEIKSDRGFFYFGFLPSTSFFFFYLGDAAAFVRCTFMPPPRPEFENPPDVLYNKTGATRYTSSTRVQTVQRAMTLRALELLGIPSGRQALLLDIGCGSGISGDVIREVGHTWIGVDISKDMLMLAKELEEKEESKLGKEEDSHSDGQDGSKECGGCNPGNDLKNVKWGLITESDDDDKDEEGNEEENTGTMTGPSMVEVLRGDMGQGLPFRPGSFDGAVSISAVQWLCQSDCRGHVPQRRLRALFQSLYNALHRGAKAALQFYPSNVEQVHMITRAAMLCGFTGGMVVDFPHSAKAKKHYLVIQAGQVAGGFLPRLPIDVHDSDEEDEASFSDEEGDEQYMTARVGGRVRVKRSRSHNDGPARKRRRKDNRPVTGTKEWVLLKKAERRKFGLPTTDDSKYTMRKRRPRF</sequence>
<dbReference type="EMBL" id="JABDHM010000013">
    <property type="protein sequence ID" value="KAF5224256.1"/>
    <property type="molecule type" value="Genomic_DNA"/>
</dbReference>
<comment type="similarity">
    <text evidence="3">Belongs to the class I-like SAM-binding methyltransferase superfamily. BUD23/WBSCR22 family.</text>
</comment>
<dbReference type="Pfam" id="PF12589">
    <property type="entry name" value="WBS_methylT"/>
    <property type="match status" value="1"/>
</dbReference>
<comment type="subcellular location">
    <subcellularLocation>
        <location evidence="2">Cytoplasm</location>
    </subcellularLocation>
    <subcellularLocation>
        <location evidence="1">Nucleus</location>
    </subcellularLocation>
</comment>
<dbReference type="PANTHER" id="PTHR12734">
    <property type="entry name" value="METHYLTRANSFERASE-RELATED"/>
    <property type="match status" value="1"/>
</dbReference>
<dbReference type="InterPro" id="IPR013216">
    <property type="entry name" value="Methyltransf_11"/>
</dbReference>
<evidence type="ECO:0000259" key="12">
    <source>
        <dbReference type="Pfam" id="PF12589"/>
    </source>
</evidence>
<proteinExistence type="inferred from homology"/>
<evidence type="ECO:0000256" key="10">
    <source>
        <dbReference type="SAM" id="Phobius"/>
    </source>
</evidence>
<dbReference type="CDD" id="cd02440">
    <property type="entry name" value="AdoMet_MTases"/>
    <property type="match status" value="1"/>
</dbReference>
<evidence type="ECO:0000313" key="14">
    <source>
        <dbReference type="Proteomes" id="UP000583944"/>
    </source>
</evidence>
<dbReference type="GO" id="GO:0005737">
    <property type="term" value="C:cytoplasm"/>
    <property type="evidence" value="ECO:0007669"/>
    <property type="project" value="UniProtKB-SubCell"/>
</dbReference>
<evidence type="ECO:0000313" key="13">
    <source>
        <dbReference type="EMBL" id="KAF5224256.1"/>
    </source>
</evidence>
<gene>
    <name evidence="13" type="ORF">ECC02_002512</name>
</gene>
<dbReference type="Pfam" id="PF08241">
    <property type="entry name" value="Methyltransf_11"/>
    <property type="match status" value="1"/>
</dbReference>